<dbReference type="PANTHER" id="PTHR13878:SF91">
    <property type="entry name" value="FAD BINDING DOMAIN PROTEIN (AFU_ORTHOLOGUE AFUA_6G12070)-RELATED"/>
    <property type="match status" value="1"/>
</dbReference>
<keyword evidence="6" id="KW-1185">Reference proteome</keyword>
<dbReference type="Pfam" id="PF08031">
    <property type="entry name" value="BBE"/>
    <property type="match status" value="1"/>
</dbReference>
<dbReference type="SUPFAM" id="SSF56176">
    <property type="entry name" value="FAD-binding/transporter-associated domain-like"/>
    <property type="match status" value="1"/>
</dbReference>
<dbReference type="InterPro" id="IPR050432">
    <property type="entry name" value="FAD-linked_Oxidoreductases_BP"/>
</dbReference>
<dbReference type="AlphaFoldDB" id="A0A4S3IYC0"/>
<gene>
    <name evidence="5" type="ORF">EYZ11_013381</name>
</gene>
<dbReference type="PANTHER" id="PTHR13878">
    <property type="entry name" value="GULONOLACTONE OXIDASE"/>
    <property type="match status" value="1"/>
</dbReference>
<evidence type="ECO:0000259" key="4">
    <source>
        <dbReference type="PROSITE" id="PS51387"/>
    </source>
</evidence>
<dbReference type="InterPro" id="IPR016169">
    <property type="entry name" value="FAD-bd_PCMH_sub2"/>
</dbReference>
<sequence>MAFSAKLTLFVSFAVLPLAFLAVRDQKPLSNSCRCFPDDPCWPTGDEWQTFNQSIAGNLIAVDPIGSVCHTNGPCGAYSSQECADLLARWSIPATHSETAFSPIAGWWTNSSCSPFTPKDTPCTVGPLARYAANVTSADEVRNVLNFTQRHNIRLVIRNTGHDYIGKSTGPGSVALWTHYIKSIDYVPKYESDEYTGPAMRIGAGVQGFEAQNTAHEKGFTIVTGHCPDVGIAGGYTQGGGHGPLASRYGLAADQVLEWEVITAAGDVLTASPVQHADLYWALSGGGGGTYAVVLFMTVRVYAEEQTAVATLSFTAAATTLERFWSVIRTYAVDILPLLDAGGTALWLVFPPSLAGGSLMFNAGPLTLPGAGKKELHAHLASTLRALQKHNITYNYSLNVFPTYHAAVAETAVNITEMNIGGRLIPRSSVESNPDSFISAIQHIIGSGAAFSGFSMNVQPAHDRLSAKNAANPAWQEATMSAVIGLPFNYTNRQVDLDNQKLITSSLIPVLEALTPRGEISGAYLNEADFNQPDWQSAFYGANYDRLQEIKDKYDPDQVLYARTAVGSQRWVEHEDGRLCRAA</sequence>
<evidence type="ECO:0000256" key="2">
    <source>
        <dbReference type="ARBA" id="ARBA00023002"/>
    </source>
</evidence>
<dbReference type="VEuPathDB" id="FungiDB:EYZ11_013381"/>
<feature type="signal peptide" evidence="3">
    <location>
        <begin position="1"/>
        <end position="21"/>
    </location>
</feature>
<dbReference type="InterPro" id="IPR016166">
    <property type="entry name" value="FAD-bd_PCMH"/>
</dbReference>
<dbReference type="GO" id="GO:0071949">
    <property type="term" value="F:FAD binding"/>
    <property type="evidence" value="ECO:0007669"/>
    <property type="project" value="InterPro"/>
</dbReference>
<reference evidence="5 6" key="1">
    <citation type="submission" date="2019-03" db="EMBL/GenBank/DDBJ databases">
        <title>The genome sequence of a newly discovered highly antifungal drug resistant Aspergillus species, Aspergillus tanneri NIH 1004.</title>
        <authorList>
            <person name="Mounaud S."/>
            <person name="Singh I."/>
            <person name="Joardar V."/>
            <person name="Pakala S."/>
            <person name="Pakala S."/>
            <person name="Venepally P."/>
            <person name="Hoover J."/>
            <person name="Nierman W."/>
            <person name="Chung J."/>
            <person name="Losada L."/>
        </authorList>
    </citation>
    <scope>NUCLEOTIDE SEQUENCE [LARGE SCALE GENOMIC DNA]</scope>
    <source>
        <strain evidence="5 6">NIH1004</strain>
    </source>
</reference>
<dbReference type="EMBL" id="SOSA01001415">
    <property type="protein sequence ID" value="THC87172.1"/>
    <property type="molecule type" value="Genomic_DNA"/>
</dbReference>
<feature type="domain" description="FAD-binding PCMH-type" evidence="4">
    <location>
        <begin position="124"/>
        <end position="304"/>
    </location>
</feature>
<organism evidence="5 6">
    <name type="scientific">Aspergillus tanneri</name>
    <dbReference type="NCBI Taxonomy" id="1220188"/>
    <lineage>
        <taxon>Eukaryota</taxon>
        <taxon>Fungi</taxon>
        <taxon>Dikarya</taxon>
        <taxon>Ascomycota</taxon>
        <taxon>Pezizomycotina</taxon>
        <taxon>Eurotiomycetes</taxon>
        <taxon>Eurotiomycetidae</taxon>
        <taxon>Eurotiales</taxon>
        <taxon>Aspergillaceae</taxon>
        <taxon>Aspergillus</taxon>
        <taxon>Aspergillus subgen. Circumdati</taxon>
    </lineage>
</organism>
<proteinExistence type="inferred from homology"/>
<dbReference type="STRING" id="1220188.A0A4S3IYC0"/>
<evidence type="ECO:0000256" key="1">
    <source>
        <dbReference type="ARBA" id="ARBA00005466"/>
    </source>
</evidence>
<dbReference type="Gene3D" id="3.30.465.10">
    <property type="match status" value="2"/>
</dbReference>
<dbReference type="PROSITE" id="PS51387">
    <property type="entry name" value="FAD_PCMH"/>
    <property type="match status" value="1"/>
</dbReference>
<evidence type="ECO:0000313" key="5">
    <source>
        <dbReference type="EMBL" id="THC87172.1"/>
    </source>
</evidence>
<protein>
    <recommendedName>
        <fullName evidence="4">FAD-binding PCMH-type domain-containing protein</fullName>
    </recommendedName>
</protein>
<keyword evidence="2" id="KW-0560">Oxidoreductase</keyword>
<dbReference type="Proteomes" id="UP000308092">
    <property type="component" value="Unassembled WGS sequence"/>
</dbReference>
<name>A0A4S3IYC0_9EURO</name>
<comment type="similarity">
    <text evidence="1">Belongs to the oxygen-dependent FAD-linked oxidoreductase family.</text>
</comment>
<keyword evidence="3" id="KW-0732">Signal</keyword>
<dbReference type="InterPro" id="IPR036318">
    <property type="entry name" value="FAD-bd_PCMH-like_sf"/>
</dbReference>
<dbReference type="InterPro" id="IPR012951">
    <property type="entry name" value="BBE"/>
</dbReference>
<feature type="chain" id="PRO_5020589841" description="FAD-binding PCMH-type domain-containing protein" evidence="3">
    <location>
        <begin position="22"/>
        <end position="583"/>
    </location>
</feature>
<evidence type="ECO:0000256" key="3">
    <source>
        <dbReference type="SAM" id="SignalP"/>
    </source>
</evidence>
<dbReference type="GO" id="GO:0016491">
    <property type="term" value="F:oxidoreductase activity"/>
    <property type="evidence" value="ECO:0007669"/>
    <property type="project" value="UniProtKB-KW"/>
</dbReference>
<dbReference type="Pfam" id="PF01565">
    <property type="entry name" value="FAD_binding_4"/>
    <property type="match status" value="1"/>
</dbReference>
<comment type="caution">
    <text evidence="5">The sequence shown here is derived from an EMBL/GenBank/DDBJ whole genome shotgun (WGS) entry which is preliminary data.</text>
</comment>
<dbReference type="InterPro" id="IPR006094">
    <property type="entry name" value="Oxid_FAD_bind_N"/>
</dbReference>
<accession>A0A4S3IYC0</accession>
<evidence type="ECO:0000313" key="6">
    <source>
        <dbReference type="Proteomes" id="UP000308092"/>
    </source>
</evidence>